<evidence type="ECO:0000313" key="4">
    <source>
        <dbReference type="EMBL" id="GEV18012.1"/>
    </source>
</evidence>
<proteinExistence type="predicted"/>
<comment type="caution">
    <text evidence="4">The sequence shown here is derived from an EMBL/GenBank/DDBJ whole genome shotgun (WGS) entry which is preliminary data.</text>
</comment>
<dbReference type="EMBL" id="BKCJ010016622">
    <property type="protein sequence ID" value="GEV18012.1"/>
    <property type="molecule type" value="Genomic_DNA"/>
</dbReference>
<sequence>MEGRAEMVMNNINLKFLRSLPSEWKTYTLIWRNKDDLEEQSLDDLFRNLKIYEAEVKGSSHSSQNTQNLAFVSSNNTDSTNDLSDAVIYSFFASQSNSPQLDNEDLKQIDLDDLEEMDLKWQMVMLTMRARRFLKRTERNLGANGTDTIGFDMSKVECYNCHGRGHFARECRSPRDNRNKETTRRTVPVEVFTSNALVSQCSSSSLGSDNEVAPCSKACSKAYATLQTHYDNLNVEFKKSQLDVLSYKTGLESVEAILFVYQKNKTMFEKDIKLLKVDVMLRDNALTSSKSLSKLLESQISDKTCLAFDSQVFNSQVLDCEELYSHESDNRVPKNPENDMYKTGEGYHGILPPYTGTFLPLKHDLVFTDDSNASESVANVFNVKSSTNKPSKDMSKTLRPDAPTVEDWISNSEDEIVIESMPKQREPNPQNTADDVADAAFDVKENENDVHVSANESDKTDTKKHDEKAKSDYKGKSHVDSLTGVRDLRAEFKEFSINSSNKINAVSAPINVVGLNPTNSTNSFNTASPYVNAVSPNFGISGKSSFVDPSKYPDDPNMPELEDIVYSYDEEDVGAEADFSNLATNIPVSLIPTTRVHKDHHVNQIIDLPKGKRAIGSKWVFRNKQDEREIVIRNKARLVAQRHTQEEGIDYDKVFAPVAKIEAIRLFLAYASFMGFMVYKVVKELYGLHQSPRAWYETLANYLLENGFQRGKIDHTLFIKKQQGDILLVQVYVDDIIFGSTNKELCKAFEKSMKDKFQMSYMGELTFFLELKVKQKDDGIFTSQDKYVAKILRKFSFTDVKSASTPIETEKPLLKDPDVNAVRHFITAVSYELMLFGLLKVVVVNLMLIDLNPASNFSLLITTQNTMAPLTFADTHNMVAFLSKSDASEGFDQIVDFLNAHTIKYALVVNPTIYVSCIKQFWATDTVKKVNDAVQLHALIDGKKVVVFEAIIRRDFHLDDADYLSAKRTAWNEFSYSMAYVVIFLATGRKFNFSKYIFDIMVKNVDSPSKFLMYPRFLQVIMNNQVDNMTTHNTRYTSPALTQKVFANMKSVRKGFSGVETHLFSSMLDQPTTPHDSSMPFLTTLLETCATLSQKVIELEKYKYSQALKILQLRKRVKKLERKRKSKSSGLKRLRRVGTAQRVESSTDIVLGAQEDASKHEGKIAAIYADEGITLVDVETNEKVVAMDIESQERLNQEEVNVASKGVSAVSAPELVSAAEPTIFDEDVTMTMGQTLIKLKAEKAKLLDEQIAQRLHDEEVQKSAARDKQEKADIKRALKLQRQYDDKEENKPISIAQARKNMIIYLKNMACYKMEYFRGMTYDKVRPIFEREYKKVQTLFKPDKDVQEPKKKRVVDETLLQETSKKEDLVALWNLVKEKFSSAVPSLDKKKALWVELKRLFEPDADDVLWKLQRYMHAPLTWKLYTNCGVHHVSSTRRHGIFMLTEKDYPLSNAVMILMLSGKLKVEEDNEMARDLVMKIFMEANKPKSRSLDTSS</sequence>
<keyword evidence="1" id="KW-0862">Zinc</keyword>
<dbReference type="InterPro" id="IPR013103">
    <property type="entry name" value="RVT_2"/>
</dbReference>
<evidence type="ECO:0000256" key="2">
    <source>
        <dbReference type="SAM" id="MobiDB-lite"/>
    </source>
</evidence>
<dbReference type="GO" id="GO:0003676">
    <property type="term" value="F:nucleic acid binding"/>
    <property type="evidence" value="ECO:0007669"/>
    <property type="project" value="InterPro"/>
</dbReference>
<gene>
    <name evidence="4" type="ORF">Tci_089989</name>
</gene>
<name>A0A699GU90_TANCI</name>
<dbReference type="SUPFAM" id="SSF57756">
    <property type="entry name" value="Retrovirus zinc finger-like domains"/>
    <property type="match status" value="1"/>
</dbReference>
<dbReference type="Gene3D" id="4.10.60.10">
    <property type="entry name" value="Zinc finger, CCHC-type"/>
    <property type="match status" value="1"/>
</dbReference>
<dbReference type="GO" id="GO:0008270">
    <property type="term" value="F:zinc ion binding"/>
    <property type="evidence" value="ECO:0007669"/>
    <property type="project" value="UniProtKB-KW"/>
</dbReference>
<dbReference type="InterPro" id="IPR043502">
    <property type="entry name" value="DNA/RNA_pol_sf"/>
</dbReference>
<feature type="region of interest" description="Disordered" evidence="2">
    <location>
        <begin position="445"/>
        <end position="478"/>
    </location>
</feature>
<keyword evidence="1" id="KW-0479">Metal-binding</keyword>
<dbReference type="InterPro" id="IPR036875">
    <property type="entry name" value="Znf_CCHC_sf"/>
</dbReference>
<reference evidence="4" key="1">
    <citation type="journal article" date="2019" name="Sci. Rep.">
        <title>Draft genome of Tanacetum cinerariifolium, the natural source of mosquito coil.</title>
        <authorList>
            <person name="Yamashiro T."/>
            <person name="Shiraishi A."/>
            <person name="Satake H."/>
            <person name="Nakayama K."/>
        </authorList>
    </citation>
    <scope>NUCLEOTIDE SEQUENCE</scope>
</reference>
<protein>
    <recommendedName>
        <fullName evidence="3">CCHC-type domain-containing protein</fullName>
    </recommendedName>
</protein>
<keyword evidence="1" id="KW-0863">Zinc-finger</keyword>
<dbReference type="SUPFAM" id="SSF56672">
    <property type="entry name" value="DNA/RNA polymerases"/>
    <property type="match status" value="1"/>
</dbReference>
<dbReference type="Pfam" id="PF07727">
    <property type="entry name" value="RVT_2"/>
    <property type="match status" value="1"/>
</dbReference>
<dbReference type="SMART" id="SM00343">
    <property type="entry name" value="ZnF_C2HC"/>
    <property type="match status" value="1"/>
</dbReference>
<feature type="domain" description="CCHC-type" evidence="3">
    <location>
        <begin position="158"/>
        <end position="173"/>
    </location>
</feature>
<evidence type="ECO:0000259" key="3">
    <source>
        <dbReference type="PROSITE" id="PS50158"/>
    </source>
</evidence>
<dbReference type="PROSITE" id="PS50158">
    <property type="entry name" value="ZF_CCHC"/>
    <property type="match status" value="1"/>
</dbReference>
<evidence type="ECO:0000256" key="1">
    <source>
        <dbReference type="PROSITE-ProRule" id="PRU00047"/>
    </source>
</evidence>
<accession>A0A699GU90</accession>
<organism evidence="4">
    <name type="scientific">Tanacetum cinerariifolium</name>
    <name type="common">Dalmatian daisy</name>
    <name type="synonym">Chrysanthemum cinerariifolium</name>
    <dbReference type="NCBI Taxonomy" id="118510"/>
    <lineage>
        <taxon>Eukaryota</taxon>
        <taxon>Viridiplantae</taxon>
        <taxon>Streptophyta</taxon>
        <taxon>Embryophyta</taxon>
        <taxon>Tracheophyta</taxon>
        <taxon>Spermatophyta</taxon>
        <taxon>Magnoliopsida</taxon>
        <taxon>eudicotyledons</taxon>
        <taxon>Gunneridae</taxon>
        <taxon>Pentapetalae</taxon>
        <taxon>asterids</taxon>
        <taxon>campanulids</taxon>
        <taxon>Asterales</taxon>
        <taxon>Asteraceae</taxon>
        <taxon>Asteroideae</taxon>
        <taxon>Anthemideae</taxon>
        <taxon>Anthemidinae</taxon>
        <taxon>Tanacetum</taxon>
    </lineage>
</organism>
<dbReference type="InterPro" id="IPR001878">
    <property type="entry name" value="Znf_CCHC"/>
</dbReference>